<dbReference type="PANTHER" id="PTHR11138:SF5">
    <property type="entry name" value="METHIONYL-TRNA FORMYLTRANSFERASE, MITOCHONDRIAL"/>
    <property type="match status" value="1"/>
</dbReference>
<reference evidence="7 8" key="1">
    <citation type="submission" date="2021-06" db="EMBL/GenBank/DDBJ databases">
        <authorList>
            <person name="Sun Q."/>
            <person name="Li D."/>
        </authorList>
    </citation>
    <scope>NUCLEOTIDE SEQUENCE [LARGE SCALE GENOMIC DNA]</scope>
    <source>
        <strain evidence="7 8">MSJ-11</strain>
    </source>
</reference>
<dbReference type="InterPro" id="IPR005794">
    <property type="entry name" value="Fmt"/>
</dbReference>
<comment type="caution">
    <text evidence="7">The sequence shown here is derived from an EMBL/GenBank/DDBJ whole genome shotgun (WGS) entry which is preliminary data.</text>
</comment>
<dbReference type="CDD" id="cd08646">
    <property type="entry name" value="FMT_core_Met-tRNA-FMT_N"/>
    <property type="match status" value="1"/>
</dbReference>
<dbReference type="InterPro" id="IPR002376">
    <property type="entry name" value="Formyl_transf_N"/>
</dbReference>
<dbReference type="RefSeq" id="WP_216437151.1">
    <property type="nucleotide sequence ID" value="NZ_JAHLQF010000001.1"/>
</dbReference>
<feature type="binding site" evidence="4">
    <location>
        <begin position="109"/>
        <end position="112"/>
    </location>
    <ligand>
        <name>(6S)-5,6,7,8-tetrahydrofolate</name>
        <dbReference type="ChEBI" id="CHEBI:57453"/>
    </ligand>
</feature>
<feature type="domain" description="Formyl transferase N-terminal" evidence="5">
    <location>
        <begin position="1"/>
        <end position="179"/>
    </location>
</feature>
<dbReference type="InterPro" id="IPR005793">
    <property type="entry name" value="Formyl_trans_C"/>
</dbReference>
<dbReference type="InterPro" id="IPR041711">
    <property type="entry name" value="Met-tRNA-FMT_N"/>
</dbReference>
<gene>
    <name evidence="4 7" type="primary">fmt</name>
    <name evidence="7" type="ORF">KQI86_00225</name>
</gene>
<feature type="domain" description="Formyl transferase C-terminal" evidence="6">
    <location>
        <begin position="204"/>
        <end position="300"/>
    </location>
</feature>
<evidence type="ECO:0000256" key="4">
    <source>
        <dbReference type="HAMAP-Rule" id="MF_00182"/>
    </source>
</evidence>
<dbReference type="GO" id="GO:0004479">
    <property type="term" value="F:methionyl-tRNA formyltransferase activity"/>
    <property type="evidence" value="ECO:0007669"/>
    <property type="project" value="UniProtKB-EC"/>
</dbReference>
<dbReference type="EC" id="2.1.2.9" evidence="4"/>
<evidence type="ECO:0000256" key="1">
    <source>
        <dbReference type="ARBA" id="ARBA00010699"/>
    </source>
</evidence>
<accession>A0ABS6EDB9</accession>
<evidence type="ECO:0000256" key="3">
    <source>
        <dbReference type="ARBA" id="ARBA00022917"/>
    </source>
</evidence>
<dbReference type="PANTHER" id="PTHR11138">
    <property type="entry name" value="METHIONYL-TRNA FORMYLTRANSFERASE"/>
    <property type="match status" value="1"/>
</dbReference>
<sequence>MKIVFMGTPDFAVPSLKALINEFEVEAVFTQPDRRKGRGKKLGMSPVKEIAIQHNIKVFQPENLKKDNECIEELRNINPDFIIVVAYGQILSKEILDIPKYGCINLHASILPRYRGAAPINWAIIKGEKESGNTTMLMDEGLDTGDMLLKSVYEIKEEMTYGELHDMIMEDGGDLLIKTIKGLLEGTITREKQKDGDSCYAPMLSKETGRINWNLDNRSINNLIRGLSPWPLAFTTYNDEIMKIYKCKLIDEKCDNEAGYIMEVSNQGIKVATGEGALLIQKIQFPSKKPMLVEEYIRGNEIQKGTILK</sequence>
<dbReference type="InterPro" id="IPR044135">
    <property type="entry name" value="Met-tRNA-FMT_C"/>
</dbReference>
<comment type="similarity">
    <text evidence="1 4">Belongs to the Fmt family.</text>
</comment>
<dbReference type="NCBIfam" id="TIGR00460">
    <property type="entry name" value="fmt"/>
    <property type="match status" value="1"/>
</dbReference>
<keyword evidence="2 4" id="KW-0808">Transferase</keyword>
<organism evidence="7 8">
    <name type="scientific">Clostridium mobile</name>
    <dbReference type="NCBI Taxonomy" id="2841512"/>
    <lineage>
        <taxon>Bacteria</taxon>
        <taxon>Bacillati</taxon>
        <taxon>Bacillota</taxon>
        <taxon>Clostridia</taxon>
        <taxon>Eubacteriales</taxon>
        <taxon>Clostridiaceae</taxon>
        <taxon>Clostridium</taxon>
    </lineage>
</organism>
<evidence type="ECO:0000259" key="6">
    <source>
        <dbReference type="Pfam" id="PF02911"/>
    </source>
</evidence>
<dbReference type="Pfam" id="PF02911">
    <property type="entry name" value="Formyl_trans_C"/>
    <property type="match status" value="1"/>
</dbReference>
<proteinExistence type="inferred from homology"/>
<comment type="function">
    <text evidence="4">Attaches a formyl group to the free amino group of methionyl-tRNA(fMet). The formyl group appears to play a dual role in the initiator identity of N-formylmethionyl-tRNA by promoting its recognition by IF2 and preventing the misappropriation of this tRNA by the elongation apparatus.</text>
</comment>
<keyword evidence="3 4" id="KW-0648">Protein biosynthesis</keyword>
<name>A0ABS6EDB9_9CLOT</name>
<comment type="catalytic activity">
    <reaction evidence="4">
        <text>L-methionyl-tRNA(fMet) + (6R)-10-formyltetrahydrofolate = N-formyl-L-methionyl-tRNA(fMet) + (6S)-5,6,7,8-tetrahydrofolate + H(+)</text>
        <dbReference type="Rhea" id="RHEA:24380"/>
        <dbReference type="Rhea" id="RHEA-COMP:9952"/>
        <dbReference type="Rhea" id="RHEA-COMP:9953"/>
        <dbReference type="ChEBI" id="CHEBI:15378"/>
        <dbReference type="ChEBI" id="CHEBI:57453"/>
        <dbReference type="ChEBI" id="CHEBI:78530"/>
        <dbReference type="ChEBI" id="CHEBI:78844"/>
        <dbReference type="ChEBI" id="CHEBI:195366"/>
        <dbReference type="EC" id="2.1.2.9"/>
    </reaction>
</comment>
<dbReference type="EMBL" id="JAHLQF010000001">
    <property type="protein sequence ID" value="MBU5482726.1"/>
    <property type="molecule type" value="Genomic_DNA"/>
</dbReference>
<dbReference type="InterPro" id="IPR001555">
    <property type="entry name" value="GART_AS"/>
</dbReference>
<protein>
    <recommendedName>
        <fullName evidence="4">Methionyl-tRNA formyltransferase</fullName>
        <ecNumber evidence="4">2.1.2.9</ecNumber>
    </recommendedName>
</protein>
<evidence type="ECO:0000313" key="8">
    <source>
        <dbReference type="Proteomes" id="UP000726170"/>
    </source>
</evidence>
<dbReference type="HAMAP" id="MF_00182">
    <property type="entry name" value="Formyl_trans"/>
    <property type="match status" value="1"/>
</dbReference>
<evidence type="ECO:0000256" key="2">
    <source>
        <dbReference type="ARBA" id="ARBA00022679"/>
    </source>
</evidence>
<dbReference type="CDD" id="cd08704">
    <property type="entry name" value="Met_tRNA_FMT_C"/>
    <property type="match status" value="1"/>
</dbReference>
<dbReference type="PROSITE" id="PS00373">
    <property type="entry name" value="GART"/>
    <property type="match status" value="1"/>
</dbReference>
<keyword evidence="8" id="KW-1185">Reference proteome</keyword>
<evidence type="ECO:0000313" key="7">
    <source>
        <dbReference type="EMBL" id="MBU5482726.1"/>
    </source>
</evidence>
<dbReference type="Proteomes" id="UP000726170">
    <property type="component" value="Unassembled WGS sequence"/>
</dbReference>
<evidence type="ECO:0000259" key="5">
    <source>
        <dbReference type="Pfam" id="PF00551"/>
    </source>
</evidence>
<dbReference type="Pfam" id="PF00551">
    <property type="entry name" value="Formyl_trans_N"/>
    <property type="match status" value="1"/>
</dbReference>